<evidence type="ECO:0000313" key="5">
    <source>
        <dbReference type="Proteomes" id="UP000053831"/>
    </source>
</evidence>
<dbReference type="PANTHER" id="PTHR31956:SF15">
    <property type="entry name" value="ACID PHOSPHATASE PHOA"/>
    <property type="match status" value="1"/>
</dbReference>
<evidence type="ECO:0000256" key="3">
    <source>
        <dbReference type="SAM" id="SignalP"/>
    </source>
</evidence>
<dbReference type="GO" id="GO:0016788">
    <property type="term" value="F:hydrolase activity, acting on ester bonds"/>
    <property type="evidence" value="ECO:0007669"/>
    <property type="project" value="InterPro"/>
</dbReference>
<dbReference type="AlphaFoldDB" id="A0A0N0RT79"/>
<keyword evidence="3" id="KW-0732">Signal</keyword>
<dbReference type="OrthoDB" id="5135119at2759"/>
<evidence type="ECO:0000256" key="2">
    <source>
        <dbReference type="SAM" id="MobiDB-lite"/>
    </source>
</evidence>
<dbReference type="Pfam" id="PF04185">
    <property type="entry name" value="Phosphoesterase"/>
    <property type="match status" value="1"/>
</dbReference>
<dbReference type="STRING" id="150374.A0A0N0RT79"/>
<dbReference type="PANTHER" id="PTHR31956">
    <property type="entry name" value="NON-SPECIFIC PHOSPHOLIPASE C4-RELATED"/>
    <property type="match status" value="1"/>
</dbReference>
<organism evidence="4 5">
    <name type="scientific">Escovopsis weberi</name>
    <dbReference type="NCBI Taxonomy" id="150374"/>
    <lineage>
        <taxon>Eukaryota</taxon>
        <taxon>Fungi</taxon>
        <taxon>Dikarya</taxon>
        <taxon>Ascomycota</taxon>
        <taxon>Pezizomycotina</taxon>
        <taxon>Sordariomycetes</taxon>
        <taxon>Hypocreomycetidae</taxon>
        <taxon>Hypocreales</taxon>
        <taxon>Hypocreaceae</taxon>
        <taxon>Escovopsis</taxon>
    </lineage>
</organism>
<keyword evidence="5" id="KW-1185">Reference proteome</keyword>
<feature type="compositionally biased region" description="Low complexity" evidence="2">
    <location>
        <begin position="64"/>
        <end position="78"/>
    </location>
</feature>
<feature type="region of interest" description="Disordered" evidence="2">
    <location>
        <begin position="38"/>
        <end position="78"/>
    </location>
</feature>
<evidence type="ECO:0000256" key="1">
    <source>
        <dbReference type="ARBA" id="ARBA00022801"/>
    </source>
</evidence>
<dbReference type="EMBL" id="LGSR01000020">
    <property type="protein sequence ID" value="KOS18495.1"/>
    <property type="molecule type" value="Genomic_DNA"/>
</dbReference>
<dbReference type="InterPro" id="IPR007312">
    <property type="entry name" value="Phosphoesterase"/>
</dbReference>
<dbReference type="Proteomes" id="UP000053831">
    <property type="component" value="Unassembled WGS sequence"/>
</dbReference>
<dbReference type="Gene3D" id="3.40.720.10">
    <property type="entry name" value="Alkaline Phosphatase, subunit A"/>
    <property type="match status" value="1"/>
</dbReference>
<accession>A0A0N0RT79</accession>
<keyword evidence="1" id="KW-0378">Hydrolase</keyword>
<dbReference type="GO" id="GO:0009395">
    <property type="term" value="P:phospholipid catabolic process"/>
    <property type="evidence" value="ECO:0007669"/>
    <property type="project" value="TreeGrafter"/>
</dbReference>
<dbReference type="InterPro" id="IPR017850">
    <property type="entry name" value="Alkaline_phosphatase_core_sf"/>
</dbReference>
<name>A0A0N0RT79_ESCWE</name>
<evidence type="ECO:0000313" key="4">
    <source>
        <dbReference type="EMBL" id="KOS18495.1"/>
    </source>
</evidence>
<reference evidence="4 5" key="1">
    <citation type="submission" date="2015-07" db="EMBL/GenBank/DDBJ databases">
        <title>The genome of the fungus Escovopsis weberi, a specialized disease agent of ant agriculture.</title>
        <authorList>
            <person name="de Man T.J."/>
            <person name="Stajich J.E."/>
            <person name="Kubicek C.P."/>
            <person name="Chenthamara K."/>
            <person name="Atanasova L."/>
            <person name="Druzhinina I.S."/>
            <person name="Birnbaum S."/>
            <person name="Barribeau S.M."/>
            <person name="Teiling C."/>
            <person name="Suen G."/>
            <person name="Currie C."/>
            <person name="Gerardo N.M."/>
        </authorList>
    </citation>
    <scope>NUCLEOTIDE SEQUENCE [LARGE SCALE GENOMIC DNA]</scope>
</reference>
<comment type="caution">
    <text evidence="4">The sequence shown here is derived from an EMBL/GenBank/DDBJ whole genome shotgun (WGS) entry which is preliminary data.</text>
</comment>
<feature type="chain" id="PRO_5005857663" evidence="3">
    <location>
        <begin position="18"/>
        <end position="520"/>
    </location>
</feature>
<gene>
    <name evidence="4" type="ORF">ESCO_000905</name>
</gene>
<sequence length="520" mass="55748">MLFKPAALAAFAGLAAATAIVTPAKVAHDDGGFIYGAQRGSYPGLDQGDDGSDECPPGNGNGDSPSSSASPASSASSMSAPASTATYTSVSAPASSPAASSSVSSAPASSTTATSTSQPYWATAYTATDKDFIAAAAATAKTSHKTSHVHGAAFDRILMIMFENTDLSVAISDPNFAHYADQGVLLTNHYGLTHPSQPNYIAAVMGDHFGCNSDDMLFVHENISTIVDLLEDAGISWSSYEEDLPFSGAEGFKYDSLVTKGSSDVRKHAAAKLANSVAGSEERLSYIKNISFVDPEMSIFHQELADNLLPQWMWMTPNLTSDAHDSNITVAGNWLRNFIDNVLEKDEHFMDRTVIFITFDENVTQDKGNQVLGVLYGDAIPEKYRGTKDDAYFDHYSMLASVTANWNLPTLGRNDVGANVWRFVADQTGDKIRAWDTTMGPFPLLNDSYAGPLNDKTINQQRYPAPNLNIKTTTGRGVSPSIKKIWQNSDAPTYYDEAVNVFTGSFPPKGFATVGHPETD</sequence>
<feature type="signal peptide" evidence="3">
    <location>
        <begin position="1"/>
        <end position="17"/>
    </location>
</feature>
<proteinExistence type="predicted"/>
<protein>
    <submittedName>
        <fullName evidence="4">Putative acid phosphatase</fullName>
    </submittedName>
</protein>